<proteinExistence type="predicted"/>
<evidence type="ECO:0000256" key="1">
    <source>
        <dbReference type="SAM" id="MobiDB-lite"/>
    </source>
</evidence>
<dbReference type="Proteomes" id="UP000266841">
    <property type="component" value="Unassembled WGS sequence"/>
</dbReference>
<organism evidence="2 3">
    <name type="scientific">Thalassiosira oceanica</name>
    <name type="common">Marine diatom</name>
    <dbReference type="NCBI Taxonomy" id="159749"/>
    <lineage>
        <taxon>Eukaryota</taxon>
        <taxon>Sar</taxon>
        <taxon>Stramenopiles</taxon>
        <taxon>Ochrophyta</taxon>
        <taxon>Bacillariophyta</taxon>
        <taxon>Coscinodiscophyceae</taxon>
        <taxon>Thalassiosirophycidae</taxon>
        <taxon>Thalassiosirales</taxon>
        <taxon>Thalassiosiraceae</taxon>
        <taxon>Thalassiosira</taxon>
    </lineage>
</organism>
<feature type="compositionally biased region" description="Polar residues" evidence="1">
    <location>
        <begin position="15"/>
        <end position="32"/>
    </location>
</feature>
<gene>
    <name evidence="2" type="ORF">THAOC_05261</name>
</gene>
<reference evidence="2 3" key="1">
    <citation type="journal article" date="2012" name="Genome Biol.">
        <title>Genome and low-iron response of an oceanic diatom adapted to chronic iron limitation.</title>
        <authorList>
            <person name="Lommer M."/>
            <person name="Specht M."/>
            <person name="Roy A.S."/>
            <person name="Kraemer L."/>
            <person name="Andreson R."/>
            <person name="Gutowska M.A."/>
            <person name="Wolf J."/>
            <person name="Bergner S.V."/>
            <person name="Schilhabel M.B."/>
            <person name="Klostermeier U.C."/>
            <person name="Beiko R.G."/>
            <person name="Rosenstiel P."/>
            <person name="Hippler M."/>
            <person name="Laroche J."/>
        </authorList>
    </citation>
    <scope>NUCLEOTIDE SEQUENCE [LARGE SCALE GENOMIC DNA]</scope>
    <source>
        <strain evidence="2 3">CCMP1005</strain>
    </source>
</reference>
<feature type="non-terminal residue" evidence="2">
    <location>
        <position position="1"/>
    </location>
</feature>
<keyword evidence="3" id="KW-1185">Reference proteome</keyword>
<name>K0T398_THAOC</name>
<comment type="caution">
    <text evidence="2">The sequence shown here is derived from an EMBL/GenBank/DDBJ whole genome shotgun (WGS) entry which is preliminary data.</text>
</comment>
<evidence type="ECO:0000313" key="3">
    <source>
        <dbReference type="Proteomes" id="UP000266841"/>
    </source>
</evidence>
<dbReference type="AlphaFoldDB" id="K0T398"/>
<dbReference type="EMBL" id="AGNL01004790">
    <property type="protein sequence ID" value="EJK73133.1"/>
    <property type="molecule type" value="Genomic_DNA"/>
</dbReference>
<sequence>WGVIDQRRLTIFPSSRLNTPADSSIDPTNGASDRSLDDSTKDIAPGGEGEDDETEVDRRRLLQIHKASVRLDDLYR</sequence>
<evidence type="ECO:0000313" key="2">
    <source>
        <dbReference type="EMBL" id="EJK73133.1"/>
    </source>
</evidence>
<protein>
    <submittedName>
        <fullName evidence="2">Uncharacterized protein</fullName>
    </submittedName>
</protein>
<feature type="region of interest" description="Disordered" evidence="1">
    <location>
        <begin position="15"/>
        <end position="57"/>
    </location>
</feature>
<accession>K0T398</accession>